<dbReference type="PANTHER" id="PTHR16112:SF22">
    <property type="entry name" value="PWWP DOMAIN-CONTAINING 2B"/>
    <property type="match status" value="1"/>
</dbReference>
<feature type="region of interest" description="Disordered" evidence="1">
    <location>
        <begin position="129"/>
        <end position="152"/>
    </location>
</feature>
<dbReference type="InterPro" id="IPR000313">
    <property type="entry name" value="PWWP_dom"/>
</dbReference>
<feature type="compositionally biased region" description="Basic and acidic residues" evidence="1">
    <location>
        <begin position="221"/>
        <end position="235"/>
    </location>
</feature>
<dbReference type="SUPFAM" id="SSF63748">
    <property type="entry name" value="Tudor/PWWP/MBT"/>
    <property type="match status" value="1"/>
</dbReference>
<dbReference type="PROSITE" id="PS50812">
    <property type="entry name" value="PWWP"/>
    <property type="match status" value="1"/>
</dbReference>
<accession>A0AA38HPN1</accession>
<feature type="compositionally biased region" description="Basic and acidic residues" evidence="1">
    <location>
        <begin position="441"/>
        <end position="461"/>
    </location>
</feature>
<dbReference type="Gene3D" id="2.30.30.140">
    <property type="match status" value="1"/>
</dbReference>
<name>A0AA38HPN1_9CUCU</name>
<dbReference type="GO" id="GO:0003682">
    <property type="term" value="F:chromatin binding"/>
    <property type="evidence" value="ECO:0007669"/>
    <property type="project" value="TreeGrafter"/>
</dbReference>
<keyword evidence="4" id="KW-1185">Reference proteome</keyword>
<dbReference type="PANTHER" id="PTHR16112">
    <property type="entry name" value="METHYL-CPG BINDING PROTEIN, DROSOPHILA"/>
    <property type="match status" value="1"/>
</dbReference>
<proteinExistence type="predicted"/>
<evidence type="ECO:0000313" key="3">
    <source>
        <dbReference type="EMBL" id="KAJ3641760.1"/>
    </source>
</evidence>
<feature type="domain" description="PWWP" evidence="2">
    <location>
        <begin position="536"/>
        <end position="591"/>
    </location>
</feature>
<feature type="region of interest" description="Disordered" evidence="1">
    <location>
        <begin position="339"/>
        <end position="360"/>
    </location>
</feature>
<evidence type="ECO:0000256" key="1">
    <source>
        <dbReference type="SAM" id="MobiDB-lite"/>
    </source>
</evidence>
<feature type="region of interest" description="Disordered" evidence="1">
    <location>
        <begin position="391"/>
        <end position="462"/>
    </location>
</feature>
<dbReference type="Pfam" id="PF00855">
    <property type="entry name" value="PWWP"/>
    <property type="match status" value="1"/>
</dbReference>
<dbReference type="SMART" id="SM00293">
    <property type="entry name" value="PWWP"/>
    <property type="match status" value="1"/>
</dbReference>
<gene>
    <name evidence="3" type="ORF">Zmor_028239</name>
</gene>
<dbReference type="AlphaFoldDB" id="A0AA38HPN1"/>
<evidence type="ECO:0000259" key="2">
    <source>
        <dbReference type="PROSITE" id="PS50812"/>
    </source>
</evidence>
<feature type="region of interest" description="Disordered" evidence="1">
    <location>
        <begin position="197"/>
        <end position="244"/>
    </location>
</feature>
<dbReference type="CDD" id="cd20140">
    <property type="entry name" value="PWWP_PWWP2"/>
    <property type="match status" value="1"/>
</dbReference>
<evidence type="ECO:0000313" key="4">
    <source>
        <dbReference type="Proteomes" id="UP001168821"/>
    </source>
</evidence>
<feature type="compositionally biased region" description="Basic residues" evidence="1">
    <location>
        <begin position="426"/>
        <end position="440"/>
    </location>
</feature>
<sequence>MADQESCKDIQLLKRTRISVFVDEALPDILVVTYEFGVKIFKGVLLDSTKRNLPCGIQTLNPAFKVKPKPEDDTLYSVNQRFAYTDPTTAKKKNVQIPSKYKNNKMTVRLRPRQVLCSKCKGICNENSENVSRKRKTSESVHPNPPVKRGLNAPITRSVSIHTELTNKKKLGEATLVPRLTRLTPQEEMTALNGGSVKVCTSDSKSPFKKPLAAVSVNKENTQEEKKHSSDHSEDSSNSDDVQSEALCNASKSAKRILRKKRSVGSMEDLWDESVFEENANKNNNNAQTNATDDQTLNASNLSINTKTIKISYGPQGEGTVLKIPAQIENLNLKKDTEENVNVSNSEEGKSLGNKAARKALKKAKKEARRKVFLTGSSPCYLGNGSPRYTIGGSSPRYTVGSASPRHGLGNNSPRYMCTSYDLSLPRRRKHKMKHKKKHKDDKDRKHKEGEVSSTQEDPKEQCITQKLSINLKRLNNTYASFPAPSEKTAEENTSSSDEHSEQVPDFPPPTPPIMLRINSQTLSSAPTADGGRMLVGDVVWGKIHGFPWWPGKVLTITNCGGQGPQAHVAWYGSSTSSLMQCDQLSPYLENFKIRYNKKKRGPYKEAIKQATLEAKENAQVKMRQPLGNSPSHNIIPQVVPPALASPREIDVVS</sequence>
<dbReference type="Proteomes" id="UP001168821">
    <property type="component" value="Unassembled WGS sequence"/>
</dbReference>
<protein>
    <recommendedName>
        <fullName evidence="2">PWWP domain-containing protein</fullName>
    </recommendedName>
</protein>
<organism evidence="3 4">
    <name type="scientific">Zophobas morio</name>
    <dbReference type="NCBI Taxonomy" id="2755281"/>
    <lineage>
        <taxon>Eukaryota</taxon>
        <taxon>Metazoa</taxon>
        <taxon>Ecdysozoa</taxon>
        <taxon>Arthropoda</taxon>
        <taxon>Hexapoda</taxon>
        <taxon>Insecta</taxon>
        <taxon>Pterygota</taxon>
        <taxon>Neoptera</taxon>
        <taxon>Endopterygota</taxon>
        <taxon>Coleoptera</taxon>
        <taxon>Polyphaga</taxon>
        <taxon>Cucujiformia</taxon>
        <taxon>Tenebrionidae</taxon>
        <taxon>Zophobas</taxon>
    </lineage>
</organism>
<reference evidence="3" key="1">
    <citation type="journal article" date="2023" name="G3 (Bethesda)">
        <title>Whole genome assemblies of Zophobas morio and Tenebrio molitor.</title>
        <authorList>
            <person name="Kaur S."/>
            <person name="Stinson S.A."/>
            <person name="diCenzo G.C."/>
        </authorList>
    </citation>
    <scope>NUCLEOTIDE SEQUENCE</scope>
    <source>
        <strain evidence="3">QUZm001</strain>
    </source>
</reference>
<dbReference type="EMBL" id="JALNTZ010000009">
    <property type="protein sequence ID" value="KAJ3641760.1"/>
    <property type="molecule type" value="Genomic_DNA"/>
</dbReference>
<feature type="region of interest" description="Disordered" evidence="1">
    <location>
        <begin position="480"/>
        <end position="510"/>
    </location>
</feature>
<dbReference type="GO" id="GO:0005634">
    <property type="term" value="C:nucleus"/>
    <property type="evidence" value="ECO:0007669"/>
    <property type="project" value="TreeGrafter"/>
</dbReference>
<dbReference type="GO" id="GO:0010369">
    <property type="term" value="C:chromocenter"/>
    <property type="evidence" value="ECO:0007669"/>
    <property type="project" value="TreeGrafter"/>
</dbReference>
<comment type="caution">
    <text evidence="3">The sequence shown here is derived from an EMBL/GenBank/DDBJ whole genome shotgun (WGS) entry which is preliminary data.</text>
</comment>